<keyword evidence="1" id="KW-0812">Transmembrane</keyword>
<dbReference type="RefSeq" id="WP_016457101.1">
    <property type="nucleotide sequence ID" value="NZ_KE150446.1"/>
</dbReference>
<comment type="caution">
    <text evidence="2">The sequence shown here is derived from an EMBL/GenBank/DDBJ whole genome shotgun (WGS) entry which is preliminary data.</text>
</comment>
<dbReference type="AlphaFoldDB" id="S2ZLL1"/>
<keyword evidence="3" id="KW-1185">Reference proteome</keyword>
<evidence type="ECO:0000313" key="3">
    <source>
        <dbReference type="Proteomes" id="UP000014408"/>
    </source>
</evidence>
<keyword evidence="1" id="KW-0472">Membrane</keyword>
<feature type="transmembrane region" description="Helical" evidence="1">
    <location>
        <begin position="112"/>
        <end position="132"/>
    </location>
</feature>
<dbReference type="STRING" id="1125779.HMPREF1219_00177"/>
<gene>
    <name evidence="2" type="ORF">HMPREF1219_00177</name>
</gene>
<keyword evidence="1" id="KW-1133">Transmembrane helix</keyword>
<proteinExistence type="predicted"/>
<evidence type="ECO:0000313" key="2">
    <source>
        <dbReference type="EMBL" id="EPD70882.1"/>
    </source>
</evidence>
<name>S2ZLL1_9CORY</name>
<organism evidence="2 3">
    <name type="scientific">Corynebacterium pyruviciproducens ATCC BAA-1742</name>
    <dbReference type="NCBI Taxonomy" id="1125779"/>
    <lineage>
        <taxon>Bacteria</taxon>
        <taxon>Bacillati</taxon>
        <taxon>Actinomycetota</taxon>
        <taxon>Actinomycetes</taxon>
        <taxon>Mycobacteriales</taxon>
        <taxon>Corynebacteriaceae</taxon>
        <taxon>Corynebacterium</taxon>
    </lineage>
</organism>
<accession>S2ZLL1</accession>
<dbReference type="PATRIC" id="fig|1125779.3.peg.168"/>
<dbReference type="EMBL" id="ATBY01000002">
    <property type="protein sequence ID" value="EPD70882.1"/>
    <property type="molecule type" value="Genomic_DNA"/>
</dbReference>
<dbReference type="Proteomes" id="UP000014408">
    <property type="component" value="Unassembled WGS sequence"/>
</dbReference>
<feature type="transmembrane region" description="Helical" evidence="1">
    <location>
        <begin position="80"/>
        <end position="100"/>
    </location>
</feature>
<dbReference type="HOGENOM" id="CLU_1834132_0_0_11"/>
<sequence length="137" mass="14758">MGVKLSARMRLAARGLIIAVALWCVLTGIAYDPILGDVPSTLSMVVSIIPPRLWVVAWIIAGVLMLAGLRWYWCRRWGTALAMGLTLLLAFIYVSAWVTGDMARGWVSAKNYLLIAAVVITGAATLAEGVLARGDSR</sequence>
<evidence type="ECO:0000256" key="1">
    <source>
        <dbReference type="SAM" id="Phobius"/>
    </source>
</evidence>
<protein>
    <submittedName>
        <fullName evidence="2">Uncharacterized protein</fullName>
    </submittedName>
</protein>
<reference evidence="2 3" key="1">
    <citation type="submission" date="2013-05" db="EMBL/GenBank/DDBJ databases">
        <title>The Genome Sequence of Corynebacterium pyruviciproducens 1773O (ATCC BAA-1742).</title>
        <authorList>
            <consortium name="The Broad Institute Genomics Platform"/>
            <person name="Earl A."/>
            <person name="Ward D."/>
            <person name="Feldgarden M."/>
            <person name="Gevers D."/>
            <person name="Tong J."/>
            <person name="Walker B."/>
            <person name="Young S."/>
            <person name="Zeng Q."/>
            <person name="Gargeya S."/>
            <person name="Fitzgerald M."/>
            <person name="Haas B."/>
            <person name="Abouelleil A."/>
            <person name="Allen A.W."/>
            <person name="Alvarado L."/>
            <person name="Arachchi H.M."/>
            <person name="Berlin A.M."/>
            <person name="Chapman S.B."/>
            <person name="Gainer-Dewar J."/>
            <person name="Goldberg J."/>
            <person name="Griggs A."/>
            <person name="Gujja S."/>
            <person name="Hansen M."/>
            <person name="Howarth C."/>
            <person name="Imamovic A."/>
            <person name="Ireland A."/>
            <person name="Larimer J."/>
            <person name="McCowan C."/>
            <person name="Murphy C."/>
            <person name="Pearson M."/>
            <person name="Poon T.W."/>
            <person name="Priest M."/>
            <person name="Roberts A."/>
            <person name="Saif S."/>
            <person name="Shea T."/>
            <person name="Sisk P."/>
            <person name="Sykes S."/>
            <person name="Wortman J."/>
            <person name="Nusbaum C."/>
            <person name="Birren B."/>
        </authorList>
    </citation>
    <scope>NUCLEOTIDE SEQUENCE [LARGE SCALE GENOMIC DNA]</scope>
    <source>
        <strain evidence="2 3">ATCC BAA-1742</strain>
    </source>
</reference>
<feature type="transmembrane region" description="Helical" evidence="1">
    <location>
        <begin position="54"/>
        <end position="73"/>
    </location>
</feature>